<reference evidence="2" key="1">
    <citation type="journal article" date="2019" name="Int. J. Syst. Evol. Microbiol.">
        <title>The Global Catalogue of Microorganisms (GCM) 10K type strain sequencing project: providing services to taxonomists for standard genome sequencing and annotation.</title>
        <authorList>
            <consortium name="The Broad Institute Genomics Platform"/>
            <consortium name="The Broad Institute Genome Sequencing Center for Infectious Disease"/>
            <person name="Wu L."/>
            <person name="Ma J."/>
        </authorList>
    </citation>
    <scope>NUCLEOTIDE SEQUENCE [LARGE SCALE GENOMIC DNA]</scope>
    <source>
        <strain evidence="2">JCM 9731</strain>
    </source>
</reference>
<dbReference type="Pfam" id="PF13279">
    <property type="entry name" value="4HBT_2"/>
    <property type="match status" value="1"/>
</dbReference>
<keyword evidence="2" id="KW-1185">Reference proteome</keyword>
<sequence>MKNIPYVGNFEEWKKGFSFYQTIKVRFSETDLYGHLNNTVPFTYFEEARIEFFKQLGFMKSWLDVKSGKIPVVADLQCDFIKQVYFDERIKLFVKINHIGSSSLDIHYLALNNAEQPVFIGRGAIVQISKETGKSVPWTDEEKKEWSRCVNLEVG</sequence>
<proteinExistence type="predicted"/>
<evidence type="ECO:0000313" key="2">
    <source>
        <dbReference type="Proteomes" id="UP001500782"/>
    </source>
</evidence>
<dbReference type="InterPro" id="IPR029069">
    <property type="entry name" value="HotDog_dom_sf"/>
</dbReference>
<dbReference type="RefSeq" id="WP_343799630.1">
    <property type="nucleotide sequence ID" value="NZ_BAAADJ010000023.1"/>
</dbReference>
<organism evidence="1 2">
    <name type="scientific">Bacillus carboniphilus</name>
    <dbReference type="NCBI Taxonomy" id="86663"/>
    <lineage>
        <taxon>Bacteria</taxon>
        <taxon>Bacillati</taxon>
        <taxon>Bacillota</taxon>
        <taxon>Bacilli</taxon>
        <taxon>Bacillales</taxon>
        <taxon>Bacillaceae</taxon>
        <taxon>Bacillus</taxon>
    </lineage>
</organism>
<name>A0ABP3G3S8_9BACI</name>
<dbReference type="InterPro" id="IPR050563">
    <property type="entry name" value="4-hydroxybenzoyl-CoA_TE"/>
</dbReference>
<gene>
    <name evidence="1" type="ORF">GCM10008967_25520</name>
</gene>
<comment type="caution">
    <text evidence="1">The sequence shown here is derived from an EMBL/GenBank/DDBJ whole genome shotgun (WGS) entry which is preliminary data.</text>
</comment>
<dbReference type="CDD" id="cd00586">
    <property type="entry name" value="4HBT"/>
    <property type="match status" value="1"/>
</dbReference>
<dbReference type="PANTHER" id="PTHR31793:SF24">
    <property type="entry name" value="LONG-CHAIN ACYL-COA THIOESTERASE FADM"/>
    <property type="match status" value="1"/>
</dbReference>
<evidence type="ECO:0000313" key="1">
    <source>
        <dbReference type="EMBL" id="GAA0333671.1"/>
    </source>
</evidence>
<dbReference type="EMBL" id="BAAADJ010000023">
    <property type="protein sequence ID" value="GAA0333671.1"/>
    <property type="molecule type" value="Genomic_DNA"/>
</dbReference>
<dbReference type="PANTHER" id="PTHR31793">
    <property type="entry name" value="4-HYDROXYBENZOYL-COA THIOESTERASE FAMILY MEMBER"/>
    <property type="match status" value="1"/>
</dbReference>
<dbReference type="SUPFAM" id="SSF54637">
    <property type="entry name" value="Thioesterase/thiol ester dehydrase-isomerase"/>
    <property type="match status" value="1"/>
</dbReference>
<protein>
    <submittedName>
        <fullName evidence="1">Thioesterase family protein</fullName>
    </submittedName>
</protein>
<dbReference type="Proteomes" id="UP001500782">
    <property type="component" value="Unassembled WGS sequence"/>
</dbReference>
<dbReference type="Gene3D" id="3.10.129.10">
    <property type="entry name" value="Hotdog Thioesterase"/>
    <property type="match status" value="1"/>
</dbReference>
<accession>A0ABP3G3S8</accession>